<protein>
    <recommendedName>
        <fullName evidence="8">Zn(2)-C6 fungal-type domain-containing protein</fullName>
    </recommendedName>
</protein>
<evidence type="ECO:0000256" key="2">
    <source>
        <dbReference type="ARBA" id="ARBA00022833"/>
    </source>
</evidence>
<dbReference type="Pfam" id="PF00172">
    <property type="entry name" value="Zn_clus"/>
    <property type="match status" value="1"/>
</dbReference>
<organism evidence="9 10">
    <name type="scientific">Aspergillus ruber (strain CBS 135680)</name>
    <dbReference type="NCBI Taxonomy" id="1388766"/>
    <lineage>
        <taxon>Eukaryota</taxon>
        <taxon>Fungi</taxon>
        <taxon>Dikarya</taxon>
        <taxon>Ascomycota</taxon>
        <taxon>Pezizomycotina</taxon>
        <taxon>Eurotiomycetes</taxon>
        <taxon>Eurotiomycetidae</taxon>
        <taxon>Eurotiales</taxon>
        <taxon>Aspergillaceae</taxon>
        <taxon>Aspergillus</taxon>
        <taxon>Aspergillus subgen. Aspergillus</taxon>
    </lineage>
</organism>
<dbReference type="Gene3D" id="4.10.240.10">
    <property type="entry name" value="Zn(2)-C6 fungal-type DNA-binding domain"/>
    <property type="match status" value="1"/>
</dbReference>
<dbReference type="EMBL" id="KK088442">
    <property type="protein sequence ID" value="EYE91645.1"/>
    <property type="molecule type" value="Genomic_DNA"/>
</dbReference>
<name>A0A017S668_ASPRC</name>
<keyword evidence="2" id="KW-0862">Zinc</keyword>
<keyword evidence="6" id="KW-0539">Nucleus</keyword>
<dbReference type="GO" id="GO:0001228">
    <property type="term" value="F:DNA-binding transcription activator activity, RNA polymerase II-specific"/>
    <property type="evidence" value="ECO:0007669"/>
    <property type="project" value="TreeGrafter"/>
</dbReference>
<dbReference type="GO" id="GO:0005634">
    <property type="term" value="C:nucleus"/>
    <property type="evidence" value="ECO:0007669"/>
    <property type="project" value="TreeGrafter"/>
</dbReference>
<evidence type="ECO:0000256" key="5">
    <source>
        <dbReference type="ARBA" id="ARBA00023163"/>
    </source>
</evidence>
<dbReference type="GeneID" id="63698003"/>
<keyword evidence="4" id="KW-0238">DNA-binding</keyword>
<dbReference type="Proteomes" id="UP000019804">
    <property type="component" value="Unassembled WGS sequence"/>
</dbReference>
<keyword evidence="1" id="KW-0479">Metal-binding</keyword>
<dbReference type="SUPFAM" id="SSF57701">
    <property type="entry name" value="Zn2/Cys6 DNA-binding domain"/>
    <property type="match status" value="1"/>
</dbReference>
<dbReference type="RefSeq" id="XP_040635335.1">
    <property type="nucleotide sequence ID" value="XM_040782879.1"/>
</dbReference>
<dbReference type="OrthoDB" id="4337792at2759"/>
<keyword evidence="3" id="KW-0805">Transcription regulation</keyword>
<dbReference type="STRING" id="1388766.A0A017S668"/>
<feature type="compositionally biased region" description="Basic and acidic residues" evidence="7">
    <location>
        <begin position="90"/>
        <end position="99"/>
    </location>
</feature>
<evidence type="ECO:0000256" key="4">
    <source>
        <dbReference type="ARBA" id="ARBA00023125"/>
    </source>
</evidence>
<dbReference type="InterPro" id="IPR001138">
    <property type="entry name" value="Zn2Cys6_DnaBD"/>
</dbReference>
<feature type="region of interest" description="Disordered" evidence="7">
    <location>
        <begin position="49"/>
        <end position="99"/>
    </location>
</feature>
<dbReference type="PROSITE" id="PS00463">
    <property type="entry name" value="ZN2_CY6_FUNGAL_1"/>
    <property type="match status" value="1"/>
</dbReference>
<dbReference type="InterPro" id="IPR007219">
    <property type="entry name" value="XnlR_reg_dom"/>
</dbReference>
<dbReference type="PROSITE" id="PS50048">
    <property type="entry name" value="ZN2_CY6_FUNGAL_2"/>
    <property type="match status" value="1"/>
</dbReference>
<dbReference type="AlphaFoldDB" id="A0A017S668"/>
<dbReference type="HOGENOM" id="CLU_007091_3_2_1"/>
<proteinExistence type="predicted"/>
<dbReference type="SMART" id="SM00066">
    <property type="entry name" value="GAL4"/>
    <property type="match status" value="1"/>
</dbReference>
<evidence type="ECO:0000313" key="9">
    <source>
        <dbReference type="EMBL" id="EYE91645.1"/>
    </source>
</evidence>
<evidence type="ECO:0000256" key="7">
    <source>
        <dbReference type="SAM" id="MobiDB-lite"/>
    </source>
</evidence>
<feature type="domain" description="Zn(2)-C6 fungal-type" evidence="8">
    <location>
        <begin position="15"/>
        <end position="44"/>
    </location>
</feature>
<dbReference type="CDD" id="cd00067">
    <property type="entry name" value="GAL4"/>
    <property type="match status" value="1"/>
</dbReference>
<sequence length="705" mass="79692">MDSQNRRKRRRTRLSCIECHRRKVRCDRNDPCGRCMSAEIRCVYKASGDECSTRGNSTESLGTRIAQASTTNVRTPRHAEQDTPPAAAPKQHDGSQRELPHARDCITETHRGRTDPMDQHNVRGILSKACLFGNTHPITTYRQCDEMYPANCNVNSGGSKDTRSSLLSEAQALIASSKALARSVKRHQTVTSLTLDEAARTLPARDVSNILVDHCMRIVEGPFRILHIVSFHREYSAFWDDPGTRRPLFIVILLLVMSIRVHFCYEEETEALVRPHVRQWVQTAQSWLSNTQCKEIATISGLQAQCLLSVSLQFNHGKPQGIWLAQGTLLRTAIYMGLHRDPCHFPDMPFYHVEMRRRLWSTVLELDVQVSMDLGMVPTTSDFDTLPPSNVDDDAFDETTTTPPRQATLSTLTQASLQIVLRSSLVTRMTIARLMNDSFTEPSYEDVLQETSTLTRLFAATEMSLDLLSAAPGLTTVHRNLVNFLTRRFMLALHRPFATKAFQDPRYHYSRKICLDNALLLLASEPDRDFDQLLLMSVSLFRHIMHHATILIVLEIMGQIKEDQIDKKLLQIHQEDRTRLLAAVRQVPSITAKRLHFGETNVKSHVFLQMGIAQVEAMEQGLEITAHVITAATKSARQALEILQSQRAMNEHEDGHAFEHLGSELGLVSTNDSVPLALPENGDMDLELGDMASWLFSNWVDEYPL</sequence>
<evidence type="ECO:0000256" key="3">
    <source>
        <dbReference type="ARBA" id="ARBA00023015"/>
    </source>
</evidence>
<dbReference type="GO" id="GO:0008270">
    <property type="term" value="F:zinc ion binding"/>
    <property type="evidence" value="ECO:0007669"/>
    <property type="project" value="InterPro"/>
</dbReference>
<keyword evidence="5" id="KW-0804">Transcription</keyword>
<evidence type="ECO:0000256" key="6">
    <source>
        <dbReference type="ARBA" id="ARBA00023242"/>
    </source>
</evidence>
<feature type="compositionally biased region" description="Polar residues" evidence="7">
    <location>
        <begin position="53"/>
        <end position="74"/>
    </location>
</feature>
<dbReference type="SMART" id="SM00906">
    <property type="entry name" value="Fungal_trans"/>
    <property type="match status" value="1"/>
</dbReference>
<dbReference type="Pfam" id="PF04082">
    <property type="entry name" value="Fungal_trans"/>
    <property type="match status" value="1"/>
</dbReference>
<dbReference type="InterPro" id="IPR036864">
    <property type="entry name" value="Zn2-C6_fun-type_DNA-bd_sf"/>
</dbReference>
<accession>A0A017S668</accession>
<evidence type="ECO:0000259" key="8">
    <source>
        <dbReference type="PROSITE" id="PS50048"/>
    </source>
</evidence>
<gene>
    <name evidence="9" type="ORF">EURHEDRAFT_416146</name>
</gene>
<dbReference type="GO" id="GO:0000978">
    <property type="term" value="F:RNA polymerase II cis-regulatory region sequence-specific DNA binding"/>
    <property type="evidence" value="ECO:0007669"/>
    <property type="project" value="TreeGrafter"/>
</dbReference>
<dbReference type="PANTHER" id="PTHR31944">
    <property type="entry name" value="HEME-RESPONSIVE ZINC FINGER TRANSCRIPTION FACTOR HAP1"/>
    <property type="match status" value="1"/>
</dbReference>
<dbReference type="CDD" id="cd12148">
    <property type="entry name" value="fungal_TF_MHR"/>
    <property type="match status" value="1"/>
</dbReference>
<dbReference type="PANTHER" id="PTHR31944:SF131">
    <property type="entry name" value="HEME-RESPONSIVE ZINC FINGER TRANSCRIPTION FACTOR HAP1"/>
    <property type="match status" value="1"/>
</dbReference>
<evidence type="ECO:0000256" key="1">
    <source>
        <dbReference type="ARBA" id="ARBA00022723"/>
    </source>
</evidence>
<dbReference type="GO" id="GO:0006351">
    <property type="term" value="P:DNA-templated transcription"/>
    <property type="evidence" value="ECO:0007669"/>
    <property type="project" value="InterPro"/>
</dbReference>
<evidence type="ECO:0000313" key="10">
    <source>
        <dbReference type="Proteomes" id="UP000019804"/>
    </source>
</evidence>
<dbReference type="InterPro" id="IPR051430">
    <property type="entry name" value="Fungal_TF_Env_Response"/>
</dbReference>
<keyword evidence="10" id="KW-1185">Reference proteome</keyword>
<reference evidence="10" key="1">
    <citation type="journal article" date="2014" name="Nat. Commun.">
        <title>Genomic adaptations of the halophilic Dead Sea filamentous fungus Eurotium rubrum.</title>
        <authorList>
            <person name="Kis-Papo T."/>
            <person name="Weig A.R."/>
            <person name="Riley R."/>
            <person name="Persoh D."/>
            <person name="Salamov A."/>
            <person name="Sun H."/>
            <person name="Lipzen A."/>
            <person name="Wasser S.P."/>
            <person name="Rambold G."/>
            <person name="Grigoriev I.V."/>
            <person name="Nevo E."/>
        </authorList>
    </citation>
    <scope>NUCLEOTIDE SEQUENCE [LARGE SCALE GENOMIC DNA]</scope>
    <source>
        <strain evidence="10">CBS 135680</strain>
    </source>
</reference>